<dbReference type="PROSITE" id="PS50914">
    <property type="entry name" value="BON"/>
    <property type="match status" value="3"/>
</dbReference>
<dbReference type="EMBL" id="QAIC01000040">
    <property type="protein sequence ID" value="MDN4574153.1"/>
    <property type="molecule type" value="Genomic_DNA"/>
</dbReference>
<reference evidence="3" key="1">
    <citation type="submission" date="2018-04" db="EMBL/GenBank/DDBJ databases">
        <authorList>
            <person name="Jy Z."/>
        </authorList>
    </citation>
    <scope>NUCLEOTIDE SEQUENCE</scope>
    <source>
        <strain evidence="4">AS13</strain>
        <strain evidence="3">LA18</strain>
    </source>
</reference>
<dbReference type="InterPro" id="IPR051686">
    <property type="entry name" value="Lipoprotein_DolP"/>
</dbReference>
<dbReference type="AlphaFoldDB" id="A0AAW7MMW7"/>
<feature type="domain" description="BON" evidence="2">
    <location>
        <begin position="15"/>
        <end position="83"/>
    </location>
</feature>
<proteinExistence type="predicted"/>
<feature type="domain" description="BON" evidence="2">
    <location>
        <begin position="161"/>
        <end position="229"/>
    </location>
</feature>
<dbReference type="PANTHER" id="PTHR34606">
    <property type="entry name" value="BON DOMAIN-CONTAINING PROTEIN"/>
    <property type="match status" value="1"/>
</dbReference>
<name>A0AAW7MMW7_9BURK</name>
<dbReference type="InterPro" id="IPR007055">
    <property type="entry name" value="BON_dom"/>
</dbReference>
<evidence type="ECO:0000313" key="3">
    <source>
        <dbReference type="EMBL" id="MDN4574153.1"/>
    </source>
</evidence>
<dbReference type="SMART" id="SM00749">
    <property type="entry name" value="BON"/>
    <property type="match status" value="3"/>
</dbReference>
<dbReference type="Proteomes" id="UP001172788">
    <property type="component" value="Unassembled WGS sequence"/>
</dbReference>
<dbReference type="Pfam" id="PF04972">
    <property type="entry name" value="BON"/>
    <property type="match status" value="3"/>
</dbReference>
<evidence type="ECO:0000313" key="5">
    <source>
        <dbReference type="Proteomes" id="UP001172788"/>
    </source>
</evidence>
<evidence type="ECO:0000313" key="4">
    <source>
        <dbReference type="EMBL" id="MDN4579656.1"/>
    </source>
</evidence>
<keyword evidence="5" id="KW-1185">Reference proteome</keyword>
<dbReference type="Gene3D" id="3.30.1340.30">
    <property type="match status" value="3"/>
</dbReference>
<sequence length="229" mass="24559">MAPSLFCGTEYPMKTDAQLQRDVMDELARDTNVHASEIGVEVRDGIVTLSGEVASFFEKCEAERVAARVAGARAIVIGLEVVPMSKDRHTDADIARAALAVLKWHAGLPDDGMHVKVENGWVSLAGDVETYTQRVLAESAVRTLRGVKGVINDIKVLSAPHRTEIVGHIAAALARQAQREARHLDISILGNGEVLLTGTVHSLAEKEAIRGAAMTTHGVCAVVDRLTVE</sequence>
<evidence type="ECO:0000256" key="1">
    <source>
        <dbReference type="ARBA" id="ARBA00022729"/>
    </source>
</evidence>
<dbReference type="Proteomes" id="UP001172791">
    <property type="component" value="Unassembled WGS sequence"/>
</dbReference>
<dbReference type="EMBL" id="QAID01000043">
    <property type="protein sequence ID" value="MDN4579656.1"/>
    <property type="molecule type" value="Genomic_DNA"/>
</dbReference>
<dbReference type="PANTHER" id="PTHR34606:SF4">
    <property type="entry name" value="OUTER MEMBRANE LIPOPROTEIN DOLP"/>
    <property type="match status" value="1"/>
</dbReference>
<accession>A0AAW7MMW7</accession>
<evidence type="ECO:0000313" key="6">
    <source>
        <dbReference type="Proteomes" id="UP001172791"/>
    </source>
</evidence>
<evidence type="ECO:0000259" key="2">
    <source>
        <dbReference type="PROSITE" id="PS50914"/>
    </source>
</evidence>
<protein>
    <submittedName>
        <fullName evidence="3">OsmY domain-containing protein</fullName>
    </submittedName>
</protein>
<keyword evidence="1" id="KW-0732">Signal</keyword>
<organism evidence="3 6">
    <name type="scientific">Pandoraea cepalis</name>
    <dbReference type="NCBI Taxonomy" id="2508294"/>
    <lineage>
        <taxon>Bacteria</taxon>
        <taxon>Pseudomonadati</taxon>
        <taxon>Pseudomonadota</taxon>
        <taxon>Betaproteobacteria</taxon>
        <taxon>Burkholderiales</taxon>
        <taxon>Burkholderiaceae</taxon>
        <taxon>Pandoraea</taxon>
    </lineage>
</organism>
<comment type="caution">
    <text evidence="3">The sequence shown here is derived from an EMBL/GenBank/DDBJ whole genome shotgun (WGS) entry which is preliminary data.</text>
</comment>
<gene>
    <name evidence="3" type="ORF">DBA34_12895</name>
    <name evidence="4" type="ORF">DBB29_16200</name>
</gene>
<dbReference type="InterPro" id="IPR014004">
    <property type="entry name" value="Transpt-assoc_nodulatn_dom_bac"/>
</dbReference>
<feature type="domain" description="BON" evidence="2">
    <location>
        <begin position="90"/>
        <end position="158"/>
    </location>
</feature>